<reference evidence="6" key="1">
    <citation type="journal article" date="2016" name="Nat. Commun.">
        <title>The Gonium pectorale genome demonstrates co-option of cell cycle regulation during the evolution of multicellularity.</title>
        <authorList>
            <person name="Hanschen E.R."/>
            <person name="Marriage T.N."/>
            <person name="Ferris P.J."/>
            <person name="Hamaji T."/>
            <person name="Toyoda A."/>
            <person name="Fujiyama A."/>
            <person name="Neme R."/>
            <person name="Noguchi H."/>
            <person name="Minakuchi Y."/>
            <person name="Suzuki M."/>
            <person name="Kawai-Toyooka H."/>
            <person name="Smith D.R."/>
            <person name="Sparks H."/>
            <person name="Anderson J."/>
            <person name="Bakaric R."/>
            <person name="Luria V."/>
            <person name="Karger A."/>
            <person name="Kirschner M.W."/>
            <person name="Durand P.M."/>
            <person name="Michod R.E."/>
            <person name="Nozaki H."/>
            <person name="Olson B.J."/>
        </authorList>
    </citation>
    <scope>NUCLEOTIDE SEQUENCE [LARGE SCALE GENOMIC DNA]</scope>
    <source>
        <strain evidence="6">NIES-2863</strain>
    </source>
</reference>
<feature type="region of interest" description="Disordered" evidence="4">
    <location>
        <begin position="1"/>
        <end position="20"/>
    </location>
</feature>
<keyword evidence="6" id="KW-1185">Reference proteome</keyword>
<dbReference type="STRING" id="33097.A0A150FZ43"/>
<protein>
    <submittedName>
        <fullName evidence="5">Uncharacterized protein</fullName>
    </submittedName>
</protein>
<dbReference type="PROSITE" id="PS50088">
    <property type="entry name" value="ANK_REPEAT"/>
    <property type="match status" value="2"/>
</dbReference>
<accession>A0A150FZ43</accession>
<dbReference type="Pfam" id="PF12796">
    <property type="entry name" value="Ank_2"/>
    <property type="match status" value="1"/>
</dbReference>
<dbReference type="Gene3D" id="1.25.40.20">
    <property type="entry name" value="Ankyrin repeat-containing domain"/>
    <property type="match status" value="2"/>
</dbReference>
<evidence type="ECO:0000256" key="2">
    <source>
        <dbReference type="ARBA" id="ARBA00023043"/>
    </source>
</evidence>
<dbReference type="Proteomes" id="UP000075714">
    <property type="component" value="Unassembled WGS sequence"/>
</dbReference>
<evidence type="ECO:0000256" key="1">
    <source>
        <dbReference type="ARBA" id="ARBA00022737"/>
    </source>
</evidence>
<dbReference type="InterPro" id="IPR002110">
    <property type="entry name" value="Ankyrin_rpt"/>
</dbReference>
<evidence type="ECO:0000313" key="6">
    <source>
        <dbReference type="Proteomes" id="UP000075714"/>
    </source>
</evidence>
<dbReference type="PANTHER" id="PTHR24171">
    <property type="entry name" value="ANKYRIN REPEAT DOMAIN-CONTAINING PROTEIN 39-RELATED"/>
    <property type="match status" value="1"/>
</dbReference>
<dbReference type="EMBL" id="LSYV01000113">
    <property type="protein sequence ID" value="KXZ42883.1"/>
    <property type="molecule type" value="Genomic_DNA"/>
</dbReference>
<feature type="repeat" description="ANK" evidence="3">
    <location>
        <begin position="141"/>
        <end position="173"/>
    </location>
</feature>
<evidence type="ECO:0000256" key="4">
    <source>
        <dbReference type="SAM" id="MobiDB-lite"/>
    </source>
</evidence>
<dbReference type="SUPFAM" id="SSF48403">
    <property type="entry name" value="Ankyrin repeat"/>
    <property type="match status" value="1"/>
</dbReference>
<evidence type="ECO:0000256" key="3">
    <source>
        <dbReference type="PROSITE-ProRule" id="PRU00023"/>
    </source>
</evidence>
<keyword evidence="1" id="KW-0677">Repeat</keyword>
<dbReference type="InterPro" id="IPR036770">
    <property type="entry name" value="Ankyrin_rpt-contain_sf"/>
</dbReference>
<dbReference type="PROSITE" id="PS50297">
    <property type="entry name" value="ANK_REP_REGION"/>
    <property type="match status" value="2"/>
</dbReference>
<dbReference type="SMART" id="SM00248">
    <property type="entry name" value="ANK"/>
    <property type="match status" value="2"/>
</dbReference>
<evidence type="ECO:0000313" key="5">
    <source>
        <dbReference type="EMBL" id="KXZ42883.1"/>
    </source>
</evidence>
<dbReference type="AlphaFoldDB" id="A0A150FZ43"/>
<keyword evidence="2 3" id="KW-0040">ANK repeat</keyword>
<name>A0A150FZ43_GONPE</name>
<gene>
    <name evidence="5" type="ORF">GPECTOR_113g295</name>
</gene>
<organism evidence="5 6">
    <name type="scientific">Gonium pectorale</name>
    <name type="common">Green alga</name>
    <dbReference type="NCBI Taxonomy" id="33097"/>
    <lineage>
        <taxon>Eukaryota</taxon>
        <taxon>Viridiplantae</taxon>
        <taxon>Chlorophyta</taxon>
        <taxon>core chlorophytes</taxon>
        <taxon>Chlorophyceae</taxon>
        <taxon>CS clade</taxon>
        <taxon>Chlamydomonadales</taxon>
        <taxon>Volvocaceae</taxon>
        <taxon>Gonium</taxon>
    </lineage>
</organism>
<sequence length="230" mass="24754">MLPRALLQAGPRPSPTLPCAPRQRQHLVALRQSVRPQPRLSPVRASGPAPLVFVEGYKEVEEVAGARIVVDSDTPRVEYLIKWKADVDAMIKMLAGGRELLAAAVDENRRSALHFAAALGSVECTKLLLEAGADPDLQDREGFTPLHMAAGYMHTGSMTALLEGGANPEIKDSKGRDAVEGGEGGLTVSLVDNLRASMPLSMASMQRRLALEEVANCLTDRTTRRRGIGQ</sequence>
<proteinExistence type="predicted"/>
<comment type="caution">
    <text evidence="5">The sequence shown here is derived from an EMBL/GenBank/DDBJ whole genome shotgun (WGS) entry which is preliminary data.</text>
</comment>
<dbReference type="OrthoDB" id="341259at2759"/>
<feature type="repeat" description="ANK" evidence="3">
    <location>
        <begin position="108"/>
        <end position="140"/>
    </location>
</feature>